<sequence length="93" mass="10428">MGRADAMHDPGDWCPRLPTAALLRHDEARHVDVMLLPERVVVLHGSGRAVLELVDGTRTVDEIITRLAPDHVQEIRGDVISFLNRLRTEGCLR</sequence>
<reference evidence="4" key="1">
    <citation type="journal article" date="2014" name="Int. J. Syst. Evol. Microbiol.">
        <title>Complete genome sequence of Corynebacterium casei LMG S-19264T (=DSM 44701T), isolated from a smear-ripened cheese.</title>
        <authorList>
            <consortium name="US DOE Joint Genome Institute (JGI-PGF)"/>
            <person name="Walter F."/>
            <person name="Albersmeier A."/>
            <person name="Kalinowski J."/>
            <person name="Ruckert C."/>
        </authorList>
    </citation>
    <scope>NUCLEOTIDE SEQUENCE</scope>
    <source>
        <strain evidence="4">CGMCC 4.7110</strain>
    </source>
</reference>
<comment type="subunit">
    <text evidence="2">Monomer. Interacts with PqqE.</text>
</comment>
<name>A0A917UI00_9ACTN</name>
<evidence type="ECO:0000256" key="3">
    <source>
        <dbReference type="ARBA" id="ARBA00022905"/>
    </source>
</evidence>
<comment type="caution">
    <text evidence="4">The sequence shown here is derived from an EMBL/GenBank/DDBJ whole genome shotgun (WGS) entry which is preliminary data.</text>
</comment>
<evidence type="ECO:0008006" key="6">
    <source>
        <dbReference type="Google" id="ProtNLM"/>
    </source>
</evidence>
<keyword evidence="3" id="KW-0884">PQQ biosynthesis</keyword>
<dbReference type="NCBIfam" id="TIGR03859">
    <property type="entry name" value="PQQ_PqqD"/>
    <property type="match status" value="1"/>
</dbReference>
<dbReference type="GO" id="GO:0018189">
    <property type="term" value="P:pyrroloquinoline quinone biosynthetic process"/>
    <property type="evidence" value="ECO:0007669"/>
    <property type="project" value="UniProtKB-KW"/>
</dbReference>
<keyword evidence="5" id="KW-1185">Reference proteome</keyword>
<accession>A0A917UI00</accession>
<comment type="pathway">
    <text evidence="1">Cofactor biosynthesis; pyrroloquinoline quinone biosynthesis.</text>
</comment>
<evidence type="ECO:0000313" key="5">
    <source>
        <dbReference type="Proteomes" id="UP000653411"/>
    </source>
</evidence>
<dbReference type="Pfam" id="PF05402">
    <property type="entry name" value="PqqD"/>
    <property type="match status" value="1"/>
</dbReference>
<gene>
    <name evidence="4" type="ORF">GCM10011578_016900</name>
</gene>
<protein>
    <recommendedName>
        <fullName evidence="6">Pyrroloquinoline quinone biosynthesis peptide chaperone PqqD</fullName>
    </recommendedName>
</protein>
<dbReference type="InterPro" id="IPR008792">
    <property type="entry name" value="PQQD"/>
</dbReference>
<dbReference type="EMBL" id="BMML01000003">
    <property type="protein sequence ID" value="GGM96805.1"/>
    <property type="molecule type" value="Genomic_DNA"/>
</dbReference>
<evidence type="ECO:0000313" key="4">
    <source>
        <dbReference type="EMBL" id="GGM96805.1"/>
    </source>
</evidence>
<evidence type="ECO:0000256" key="1">
    <source>
        <dbReference type="ARBA" id="ARBA00004886"/>
    </source>
</evidence>
<evidence type="ECO:0000256" key="2">
    <source>
        <dbReference type="ARBA" id="ARBA00011741"/>
    </source>
</evidence>
<dbReference type="Gene3D" id="1.10.10.1150">
    <property type="entry name" value="Coenzyme PQQ synthesis protein D (PqqD)"/>
    <property type="match status" value="1"/>
</dbReference>
<dbReference type="GO" id="GO:0048038">
    <property type="term" value="F:quinone binding"/>
    <property type="evidence" value="ECO:0007669"/>
    <property type="project" value="InterPro"/>
</dbReference>
<proteinExistence type="predicted"/>
<organism evidence="4 5">
    <name type="scientific">Streptomyces fuscichromogenes</name>
    <dbReference type="NCBI Taxonomy" id="1324013"/>
    <lineage>
        <taxon>Bacteria</taxon>
        <taxon>Bacillati</taxon>
        <taxon>Actinomycetota</taxon>
        <taxon>Actinomycetes</taxon>
        <taxon>Kitasatosporales</taxon>
        <taxon>Streptomycetaceae</taxon>
        <taxon>Streptomyces</taxon>
    </lineage>
</organism>
<dbReference type="InterPro" id="IPR022479">
    <property type="entry name" value="PqqD_bac"/>
</dbReference>
<reference evidence="4" key="2">
    <citation type="submission" date="2020-09" db="EMBL/GenBank/DDBJ databases">
        <authorList>
            <person name="Sun Q."/>
            <person name="Zhou Y."/>
        </authorList>
    </citation>
    <scope>NUCLEOTIDE SEQUENCE</scope>
    <source>
        <strain evidence="4">CGMCC 4.7110</strain>
    </source>
</reference>
<dbReference type="InterPro" id="IPR041881">
    <property type="entry name" value="PqqD_sf"/>
</dbReference>
<dbReference type="Proteomes" id="UP000653411">
    <property type="component" value="Unassembled WGS sequence"/>
</dbReference>
<dbReference type="AlphaFoldDB" id="A0A917UI00"/>